<organism evidence="8 9">
    <name type="scientific">Actibacterium pelagium</name>
    <dbReference type="NCBI Taxonomy" id="2029103"/>
    <lineage>
        <taxon>Bacteria</taxon>
        <taxon>Pseudomonadati</taxon>
        <taxon>Pseudomonadota</taxon>
        <taxon>Alphaproteobacteria</taxon>
        <taxon>Rhodobacterales</taxon>
        <taxon>Roseobacteraceae</taxon>
        <taxon>Actibacterium</taxon>
    </lineage>
</organism>
<keyword evidence="4" id="KW-0067">ATP-binding</keyword>
<evidence type="ECO:0000313" key="9">
    <source>
        <dbReference type="Proteomes" id="UP000606730"/>
    </source>
</evidence>
<dbReference type="NCBIfam" id="TIGR01378">
    <property type="entry name" value="thi_PPkinase"/>
    <property type="match status" value="1"/>
</dbReference>
<evidence type="ECO:0000256" key="5">
    <source>
        <dbReference type="NCBIfam" id="TIGR01378"/>
    </source>
</evidence>
<dbReference type="GO" id="GO:0016301">
    <property type="term" value="F:kinase activity"/>
    <property type="evidence" value="ECO:0007669"/>
    <property type="project" value="UniProtKB-KW"/>
</dbReference>
<dbReference type="GO" id="GO:0005524">
    <property type="term" value="F:ATP binding"/>
    <property type="evidence" value="ECO:0007669"/>
    <property type="project" value="UniProtKB-KW"/>
</dbReference>
<dbReference type="EC" id="2.7.6.2" evidence="5"/>
<dbReference type="InterPro" id="IPR007371">
    <property type="entry name" value="TPK_catalytic"/>
</dbReference>
<dbReference type="OrthoDB" id="7057856at2"/>
<evidence type="ECO:0000256" key="3">
    <source>
        <dbReference type="ARBA" id="ARBA00022777"/>
    </source>
</evidence>
<evidence type="ECO:0000259" key="6">
    <source>
        <dbReference type="Pfam" id="PF04263"/>
    </source>
</evidence>
<dbReference type="Pfam" id="PF04265">
    <property type="entry name" value="TPK_B1_binding"/>
    <property type="match status" value="1"/>
</dbReference>
<dbReference type="GO" id="GO:0030975">
    <property type="term" value="F:thiamine binding"/>
    <property type="evidence" value="ECO:0007669"/>
    <property type="project" value="InterPro"/>
</dbReference>
<dbReference type="CDD" id="cd07995">
    <property type="entry name" value="TPK"/>
    <property type="match status" value="1"/>
</dbReference>
<evidence type="ECO:0000256" key="4">
    <source>
        <dbReference type="ARBA" id="ARBA00022840"/>
    </source>
</evidence>
<comment type="caution">
    <text evidence="8">The sequence shown here is derived from an EMBL/GenBank/DDBJ whole genome shotgun (WGS) entry which is preliminary data.</text>
</comment>
<reference evidence="8" key="1">
    <citation type="journal article" date="2014" name="Int. J. Syst. Evol. Microbiol.">
        <title>Complete genome sequence of Corynebacterium casei LMG S-19264T (=DSM 44701T), isolated from a smear-ripened cheese.</title>
        <authorList>
            <consortium name="US DOE Joint Genome Institute (JGI-PGF)"/>
            <person name="Walter F."/>
            <person name="Albersmeier A."/>
            <person name="Kalinowski J."/>
            <person name="Ruckert C."/>
        </authorList>
    </citation>
    <scope>NUCLEOTIDE SEQUENCE</scope>
    <source>
        <strain evidence="8">CGMCC 1.16012</strain>
    </source>
</reference>
<sequence>MSDALLETNCFVTLLGAGDASKEDISTALALAPELVAADGGANRAFEYGIPPRWVVGDMDSILPETRSSLDDSAFVEIPEQDSTDFDKCLRVVQAPLIIAVGFTGDRLDHQLAVFSGLLRQPERKCIVLGAGDLIFHCPHRLHLALPVGTRVSLFPLQEVGGTSQGLQWPIDELRLSPGGMIGTSNKTTEPVVQVAPDGDGLLVILPREFLPQVVKALQADD</sequence>
<gene>
    <name evidence="8" type="ORF">GCM10011517_18810</name>
</gene>
<dbReference type="SUPFAM" id="SSF63862">
    <property type="entry name" value="Thiamin pyrophosphokinase, substrate-binding domain"/>
    <property type="match status" value="1"/>
</dbReference>
<dbReference type="PANTHER" id="PTHR41299">
    <property type="entry name" value="THIAMINE PYROPHOSPHOKINASE"/>
    <property type="match status" value="1"/>
</dbReference>
<dbReference type="PANTHER" id="PTHR41299:SF1">
    <property type="entry name" value="THIAMINE PYROPHOSPHOKINASE"/>
    <property type="match status" value="1"/>
</dbReference>
<dbReference type="RefSeq" id="WP_095594933.1">
    <property type="nucleotide sequence ID" value="NZ_BMKN01000002.1"/>
</dbReference>
<evidence type="ECO:0000256" key="1">
    <source>
        <dbReference type="ARBA" id="ARBA00022679"/>
    </source>
</evidence>
<dbReference type="GO" id="GO:0006772">
    <property type="term" value="P:thiamine metabolic process"/>
    <property type="evidence" value="ECO:0007669"/>
    <property type="project" value="UniProtKB-UniRule"/>
</dbReference>
<keyword evidence="9" id="KW-1185">Reference proteome</keyword>
<reference evidence="8" key="2">
    <citation type="submission" date="2020-09" db="EMBL/GenBank/DDBJ databases">
        <authorList>
            <person name="Sun Q."/>
            <person name="Zhou Y."/>
        </authorList>
    </citation>
    <scope>NUCLEOTIDE SEQUENCE</scope>
    <source>
        <strain evidence="8">CGMCC 1.16012</strain>
    </source>
</reference>
<evidence type="ECO:0000259" key="7">
    <source>
        <dbReference type="Pfam" id="PF04265"/>
    </source>
</evidence>
<dbReference type="Proteomes" id="UP000606730">
    <property type="component" value="Unassembled WGS sequence"/>
</dbReference>
<dbReference type="Pfam" id="PF04263">
    <property type="entry name" value="TPK_catalytic"/>
    <property type="match status" value="1"/>
</dbReference>
<dbReference type="GO" id="GO:0009229">
    <property type="term" value="P:thiamine diphosphate biosynthetic process"/>
    <property type="evidence" value="ECO:0007669"/>
    <property type="project" value="InterPro"/>
</dbReference>
<dbReference type="SUPFAM" id="SSF63999">
    <property type="entry name" value="Thiamin pyrophosphokinase, catalytic domain"/>
    <property type="match status" value="1"/>
</dbReference>
<dbReference type="InterPro" id="IPR053149">
    <property type="entry name" value="TPK"/>
</dbReference>
<dbReference type="AlphaFoldDB" id="A0A917EJJ1"/>
<dbReference type="EMBL" id="BMKN01000002">
    <property type="protein sequence ID" value="GGE51318.1"/>
    <property type="molecule type" value="Genomic_DNA"/>
</dbReference>
<evidence type="ECO:0000256" key="2">
    <source>
        <dbReference type="ARBA" id="ARBA00022741"/>
    </source>
</evidence>
<accession>A0A917EJJ1</accession>
<dbReference type="InterPro" id="IPR007373">
    <property type="entry name" value="Thiamin_PyroPKinase_B1-bd"/>
</dbReference>
<keyword evidence="3" id="KW-0418">Kinase</keyword>
<dbReference type="InterPro" id="IPR036759">
    <property type="entry name" value="TPK_catalytic_sf"/>
</dbReference>
<name>A0A917EJJ1_9RHOB</name>
<feature type="domain" description="Thiamin pyrophosphokinase catalytic" evidence="6">
    <location>
        <begin position="34"/>
        <end position="121"/>
    </location>
</feature>
<dbReference type="Gene3D" id="3.40.50.10240">
    <property type="entry name" value="Thiamin pyrophosphokinase, catalytic domain"/>
    <property type="match status" value="1"/>
</dbReference>
<evidence type="ECO:0000313" key="8">
    <source>
        <dbReference type="EMBL" id="GGE51318.1"/>
    </source>
</evidence>
<proteinExistence type="predicted"/>
<dbReference type="InterPro" id="IPR036371">
    <property type="entry name" value="TPK_B1-bd_sf"/>
</dbReference>
<dbReference type="InterPro" id="IPR006282">
    <property type="entry name" value="Thi_PPkinase"/>
</dbReference>
<keyword evidence="2" id="KW-0547">Nucleotide-binding</keyword>
<dbReference type="GO" id="GO:0004788">
    <property type="term" value="F:thiamine diphosphokinase activity"/>
    <property type="evidence" value="ECO:0007669"/>
    <property type="project" value="UniProtKB-UniRule"/>
</dbReference>
<protein>
    <recommendedName>
        <fullName evidence="5">Thiamine diphosphokinase</fullName>
        <ecNumber evidence="5">2.7.6.2</ecNumber>
    </recommendedName>
</protein>
<feature type="domain" description="Thiamin pyrophosphokinase thiamin-binding" evidence="7">
    <location>
        <begin position="140"/>
        <end position="195"/>
    </location>
</feature>
<keyword evidence="1" id="KW-0808">Transferase</keyword>